<evidence type="ECO:0000313" key="2">
    <source>
        <dbReference type="Proteomes" id="UP001199525"/>
    </source>
</evidence>
<sequence length="234" mass="27333">MNIENQIIIGKYDTNIFPFAEIFAEHCSETLNCSEHYKLHEYIADNLKPNKILRVGEDQATYAHSVLYKIDPRYQKDPEIKSKVKDRAFIKTYERFIGFLEASVFFEKLVYQKLPTLRIHLPNNLSVGEYHRDRDYNHPIEEINIWVPVTKAKGSATIQMESSYDAGDFHPIEVEYGEYLIFDSGLKHGNEVNIEGYTRISFDFRVIPISNYKVSDLSSINQKMKFAVGDYYSY</sequence>
<dbReference type="EMBL" id="JAIVFQ010000088">
    <property type="protein sequence ID" value="MCC5603684.1"/>
    <property type="molecule type" value="Genomic_DNA"/>
</dbReference>
<dbReference type="Gene3D" id="2.60.120.620">
    <property type="entry name" value="q2cbj1_9rhob like domain"/>
    <property type="match status" value="1"/>
</dbReference>
<organism evidence="1 2">
    <name type="scientific">Nostoc favosum CHAB5714</name>
    <dbReference type="NCBI Taxonomy" id="2780399"/>
    <lineage>
        <taxon>Bacteria</taxon>
        <taxon>Bacillati</taxon>
        <taxon>Cyanobacteriota</taxon>
        <taxon>Cyanophyceae</taxon>
        <taxon>Nostocales</taxon>
        <taxon>Nostocaceae</taxon>
        <taxon>Nostoc</taxon>
        <taxon>Nostoc favosum</taxon>
    </lineage>
</organism>
<dbReference type="SUPFAM" id="SSF51197">
    <property type="entry name" value="Clavaminate synthase-like"/>
    <property type="match status" value="1"/>
</dbReference>
<name>A0ABS8IHL8_9NOSO</name>
<comment type="caution">
    <text evidence="1">The sequence shown here is derived from an EMBL/GenBank/DDBJ whole genome shotgun (WGS) entry which is preliminary data.</text>
</comment>
<keyword evidence="2" id="KW-1185">Reference proteome</keyword>
<evidence type="ECO:0000313" key="1">
    <source>
        <dbReference type="EMBL" id="MCC5603684.1"/>
    </source>
</evidence>
<protein>
    <recommendedName>
        <fullName evidence="3">2OG-Fe(II) oxygenase</fullName>
    </recommendedName>
</protein>
<proteinExistence type="predicted"/>
<gene>
    <name evidence="1" type="ORF">LC586_32060</name>
</gene>
<reference evidence="1 2" key="1">
    <citation type="journal article" date="2021" name="Microorganisms">
        <title>Genome Evolution of Filamentous Cyanobacterium Nostoc Species: From Facultative Symbiosis to Free Living.</title>
        <authorList>
            <person name="Huo D."/>
            <person name="Li H."/>
            <person name="Cai F."/>
            <person name="Guo X."/>
            <person name="Qiao Z."/>
            <person name="Wang W."/>
            <person name="Yu G."/>
            <person name="Li R."/>
        </authorList>
    </citation>
    <scope>NUCLEOTIDE SEQUENCE [LARGE SCALE GENOMIC DNA]</scope>
    <source>
        <strain evidence="1 2">CHAB 5714</strain>
    </source>
</reference>
<dbReference type="Proteomes" id="UP001199525">
    <property type="component" value="Unassembled WGS sequence"/>
</dbReference>
<accession>A0ABS8IHL8</accession>
<dbReference type="RefSeq" id="WP_229489464.1">
    <property type="nucleotide sequence ID" value="NZ_JAIVFQ010000088.1"/>
</dbReference>
<evidence type="ECO:0008006" key="3">
    <source>
        <dbReference type="Google" id="ProtNLM"/>
    </source>
</evidence>